<feature type="domain" description="Phosphomevalonate dehydratase small subunit-like" evidence="2">
    <location>
        <begin position="48"/>
        <end position="110"/>
    </location>
</feature>
<dbReference type="Proteomes" id="UP000266328">
    <property type="component" value="Unassembled WGS sequence"/>
</dbReference>
<evidence type="ECO:0000259" key="2">
    <source>
        <dbReference type="Pfam" id="PF01989"/>
    </source>
</evidence>
<accession>A0A398D2T7</accession>
<reference evidence="3 4" key="1">
    <citation type="submission" date="2018-09" db="EMBL/GenBank/DDBJ databases">
        <title>Discovery and Ecogenomic Context for Candidatus Cryosericales, a Global Caldiserica Order Active in Thawing Permafrost.</title>
        <authorList>
            <person name="Martinez M.A."/>
            <person name="Woodcroft B.J."/>
            <person name="Ignacio Espinoza J.C."/>
            <person name="Zayed A."/>
            <person name="Singleton C.M."/>
            <person name="Boyd J."/>
            <person name="Li Y.-F."/>
            <person name="Purvine S."/>
            <person name="Maughan H."/>
            <person name="Hodgkins S.B."/>
            <person name="Anderson D."/>
            <person name="Sederholm M."/>
            <person name="Temperton B."/>
            <person name="Saleska S.R."/>
            <person name="Tyson G.W."/>
            <person name="Rich V.I."/>
        </authorList>
    </citation>
    <scope>NUCLEOTIDE SEQUENCE [LARGE SCALE GENOMIC DNA]</scope>
    <source>
        <strain evidence="3 4">SMC7</strain>
    </source>
</reference>
<keyword evidence="4" id="KW-1185">Reference proteome</keyword>
<dbReference type="OrthoDB" id="9815264at2"/>
<dbReference type="GO" id="GO:0016829">
    <property type="term" value="F:lyase activity"/>
    <property type="evidence" value="ECO:0007669"/>
    <property type="project" value="UniProtKB-KW"/>
</dbReference>
<evidence type="ECO:0000256" key="1">
    <source>
        <dbReference type="ARBA" id="ARBA00023239"/>
    </source>
</evidence>
<dbReference type="RefSeq" id="WP_119089505.1">
    <property type="nucleotide sequence ID" value="NZ_QXIS01000033.1"/>
</dbReference>
<dbReference type="AlphaFoldDB" id="A0A398D2T7"/>
<dbReference type="SUPFAM" id="SSF52016">
    <property type="entry name" value="LeuD/IlvD-like"/>
    <property type="match status" value="1"/>
</dbReference>
<evidence type="ECO:0000313" key="4">
    <source>
        <dbReference type="Proteomes" id="UP000266328"/>
    </source>
</evidence>
<comment type="caution">
    <text evidence="3">The sequence shown here is derived from an EMBL/GenBank/DDBJ whole genome shotgun (WGS) entry which is preliminary data.</text>
</comment>
<dbReference type="InterPro" id="IPR002840">
    <property type="entry name" value="PMDh-S-like_dom"/>
</dbReference>
<dbReference type="EMBL" id="QXIS01000033">
    <property type="protein sequence ID" value="RIE05761.1"/>
    <property type="molecule type" value="Genomic_DNA"/>
</dbReference>
<evidence type="ECO:0000313" key="3">
    <source>
        <dbReference type="EMBL" id="RIE05761.1"/>
    </source>
</evidence>
<gene>
    <name evidence="3" type="ORF">SMC7_06325</name>
</gene>
<organism evidence="3 4">
    <name type="scientific">Candidatus Cryosericum terrychapinii</name>
    <dbReference type="NCBI Taxonomy" id="2290919"/>
    <lineage>
        <taxon>Bacteria</taxon>
        <taxon>Pseudomonadati</taxon>
        <taxon>Caldisericota/Cryosericota group</taxon>
        <taxon>Candidatus Cryosericota</taxon>
        <taxon>Candidatus Cryosericia</taxon>
        <taxon>Candidatus Cryosericales</taxon>
        <taxon>Candidatus Cryosericaceae</taxon>
        <taxon>Candidatus Cryosericum</taxon>
    </lineage>
</organism>
<sequence>MSRTFKGRPLLAGACQGEALVTHGGLNTLASYERALVLHSKNAVCSDQNNPDLYKKDMAGKIICLPQTIGSTTGGLVLMTVCSVGSQPKALLFANHIDSLAAAGVILSDIWVGRRIVVVDQLGPDFLSAVESGQTISIAEDGTVTAS</sequence>
<protein>
    <submittedName>
        <fullName evidence="3">DUF126 domain-containing protein</fullName>
    </submittedName>
</protein>
<dbReference type="Gene3D" id="3.50.30.10">
    <property type="entry name" value="Phosphohistidine domain"/>
    <property type="match status" value="1"/>
</dbReference>
<keyword evidence="1" id="KW-0456">Lyase</keyword>
<proteinExistence type="predicted"/>
<dbReference type="Pfam" id="PF01989">
    <property type="entry name" value="AcnX_swivel_put"/>
    <property type="match status" value="1"/>
</dbReference>
<name>A0A398D2T7_9BACT</name>